<protein>
    <submittedName>
        <fullName evidence="1">Uncharacterized protein</fullName>
    </submittedName>
</protein>
<evidence type="ECO:0000313" key="2">
    <source>
        <dbReference type="Proteomes" id="UP000182690"/>
    </source>
</evidence>
<proteinExistence type="predicted"/>
<dbReference type="EMBL" id="FNKB01000002">
    <property type="protein sequence ID" value="SDQ53008.1"/>
    <property type="molecule type" value="Genomic_DNA"/>
</dbReference>
<dbReference type="STRING" id="1079994.SAMN04488565_2914"/>
<accession>A0A1H1BM25</accession>
<name>A0A1H1BM25_9MICO</name>
<sequence length="199" mass="22057">MSISTGMSVSFRADDGVTIHNDESPDLIEVAGKIKQLRDTAKQASKTYSAELREIQQDPQLSDQGRAERTAEVEAAHKAQRRTGINTENDIIESKVAELERRLDGFVGYGSSDIIAYRDAQDRAEAVSDGDRALKLMERALRSNDRTLAHALFRTAVDNHWTEAQRAFAKENPAVAALVGDVEKLRALRNQFGRGLNYA</sequence>
<reference evidence="1 2" key="1">
    <citation type="submission" date="2016-10" db="EMBL/GenBank/DDBJ databases">
        <authorList>
            <person name="de Groot N.N."/>
        </authorList>
    </citation>
    <scope>NUCLEOTIDE SEQUENCE [LARGE SCALE GENOMIC DNA]</scope>
    <source>
        <strain evidence="1 2">DSM 22788</strain>
    </source>
</reference>
<gene>
    <name evidence="1" type="ORF">SAMN04488565_2914</name>
</gene>
<dbReference type="Proteomes" id="UP000182690">
    <property type="component" value="Unassembled WGS sequence"/>
</dbReference>
<dbReference type="OrthoDB" id="5070029at2"/>
<dbReference type="RefSeq" id="WP_010156522.1">
    <property type="nucleotide sequence ID" value="NZ_FNKB01000002.1"/>
</dbReference>
<organism evidence="1 2">
    <name type="scientific">Leucobacter chromiiresistens</name>
    <dbReference type="NCBI Taxonomy" id="1079994"/>
    <lineage>
        <taxon>Bacteria</taxon>
        <taxon>Bacillati</taxon>
        <taxon>Actinomycetota</taxon>
        <taxon>Actinomycetes</taxon>
        <taxon>Micrococcales</taxon>
        <taxon>Microbacteriaceae</taxon>
        <taxon>Leucobacter</taxon>
    </lineage>
</organism>
<dbReference type="AlphaFoldDB" id="A0A1H1BM25"/>
<evidence type="ECO:0000313" key="1">
    <source>
        <dbReference type="EMBL" id="SDQ53008.1"/>
    </source>
</evidence>